<dbReference type="GO" id="GO:0005179">
    <property type="term" value="F:hormone activity"/>
    <property type="evidence" value="ECO:0007669"/>
    <property type="project" value="UniProtKB-KW"/>
</dbReference>
<proteinExistence type="inferred from homology"/>
<feature type="domain" description="Somatostatin/Cortistatin C-terminal" evidence="8">
    <location>
        <begin position="88"/>
        <end position="105"/>
    </location>
</feature>
<dbReference type="InterPro" id="IPR004250">
    <property type="entry name" value="Somatostatin"/>
</dbReference>
<dbReference type="PANTHER" id="PTHR10558">
    <property type="entry name" value="SOMATOSTATIN"/>
    <property type="match status" value="1"/>
</dbReference>
<comment type="subcellular location">
    <subcellularLocation>
        <location evidence="2">Secreted</location>
    </subcellularLocation>
</comment>
<keyword evidence="10" id="KW-1185">Reference proteome</keyword>
<sequence>MYFLTIKGVISPKYSDMSVLGASSFKNMSLTPFHGSVLLQDLTDLLLLRFMSELMASGGEELHHELEEDEFGGGRERLTRRHIRFAHRARKAGCRNFFWKSFTSC</sequence>
<evidence type="ECO:0000313" key="9">
    <source>
        <dbReference type="Ensembl" id="ENSFHEP00000021736.1"/>
    </source>
</evidence>
<evidence type="ECO:0000256" key="7">
    <source>
        <dbReference type="ARBA" id="ARBA00023157"/>
    </source>
</evidence>
<evidence type="ECO:0000313" key="10">
    <source>
        <dbReference type="Proteomes" id="UP000265000"/>
    </source>
</evidence>
<evidence type="ECO:0000256" key="2">
    <source>
        <dbReference type="ARBA" id="ARBA00004613"/>
    </source>
</evidence>
<dbReference type="AlphaFoldDB" id="A0A3Q2Q5F7"/>
<dbReference type="Proteomes" id="UP000265000">
    <property type="component" value="Unplaced"/>
</dbReference>
<reference evidence="9" key="2">
    <citation type="submission" date="2025-09" db="UniProtKB">
        <authorList>
            <consortium name="Ensembl"/>
        </authorList>
    </citation>
    <scope>IDENTIFICATION</scope>
</reference>
<protein>
    <recommendedName>
        <fullName evidence="8">Somatostatin/Cortistatin C-terminal domain-containing protein</fullName>
    </recommendedName>
</protein>
<organism evidence="9 10">
    <name type="scientific">Fundulus heteroclitus</name>
    <name type="common">Killifish</name>
    <name type="synonym">Mummichog</name>
    <dbReference type="NCBI Taxonomy" id="8078"/>
    <lineage>
        <taxon>Eukaryota</taxon>
        <taxon>Metazoa</taxon>
        <taxon>Chordata</taxon>
        <taxon>Craniata</taxon>
        <taxon>Vertebrata</taxon>
        <taxon>Euteleostomi</taxon>
        <taxon>Actinopterygii</taxon>
        <taxon>Neopterygii</taxon>
        <taxon>Teleostei</taxon>
        <taxon>Neoteleostei</taxon>
        <taxon>Acanthomorphata</taxon>
        <taxon>Ovalentaria</taxon>
        <taxon>Atherinomorphae</taxon>
        <taxon>Cyprinodontiformes</taxon>
        <taxon>Fundulidae</taxon>
        <taxon>Fundulus</taxon>
    </lineage>
</organism>
<evidence type="ECO:0000259" key="8">
    <source>
        <dbReference type="Pfam" id="PF03002"/>
    </source>
</evidence>
<evidence type="ECO:0000256" key="6">
    <source>
        <dbReference type="ARBA" id="ARBA00022702"/>
    </source>
</evidence>
<dbReference type="GO" id="GO:0030334">
    <property type="term" value="P:regulation of cell migration"/>
    <property type="evidence" value="ECO:0007669"/>
    <property type="project" value="TreeGrafter"/>
</dbReference>
<comment type="function">
    <text evidence="1">Somatostatin inhibits the release of somatotropin.</text>
</comment>
<dbReference type="InterPro" id="IPR018142">
    <property type="entry name" value="Somatostatin/Cortistatin_C"/>
</dbReference>
<evidence type="ECO:0000256" key="5">
    <source>
        <dbReference type="ARBA" id="ARBA00022685"/>
    </source>
</evidence>
<evidence type="ECO:0000256" key="3">
    <source>
        <dbReference type="ARBA" id="ARBA00008327"/>
    </source>
</evidence>
<dbReference type="GeneTree" id="ENSGT00940000176070"/>
<evidence type="ECO:0000256" key="1">
    <source>
        <dbReference type="ARBA" id="ARBA00003524"/>
    </source>
</evidence>
<keyword evidence="4" id="KW-0964">Secreted</keyword>
<keyword evidence="7" id="KW-1015">Disulfide bond</keyword>
<keyword evidence="5" id="KW-0165">Cleavage on pair of basic residues</keyword>
<dbReference type="GO" id="GO:0005615">
    <property type="term" value="C:extracellular space"/>
    <property type="evidence" value="ECO:0007669"/>
    <property type="project" value="TreeGrafter"/>
</dbReference>
<reference evidence="9" key="1">
    <citation type="submission" date="2025-08" db="UniProtKB">
        <authorList>
            <consortium name="Ensembl"/>
        </authorList>
    </citation>
    <scope>IDENTIFICATION</scope>
</reference>
<dbReference type="Pfam" id="PF03002">
    <property type="entry name" value="Somatostatin"/>
    <property type="match status" value="1"/>
</dbReference>
<keyword evidence="6" id="KW-0372">Hormone</keyword>
<comment type="similarity">
    <text evidence="3">Belongs to the somatostatin family.</text>
</comment>
<evidence type="ECO:0000256" key="4">
    <source>
        <dbReference type="ARBA" id="ARBA00022525"/>
    </source>
</evidence>
<accession>A0A3Q2Q5F7</accession>
<name>A0A3Q2Q5F7_FUNHE</name>
<dbReference type="Ensembl" id="ENSFHET00000014723.1">
    <property type="protein sequence ID" value="ENSFHEP00000021736.1"/>
    <property type="gene ID" value="ENSFHEG00000000055.1"/>
</dbReference>